<comment type="caution">
    <text evidence="1">The sequence shown here is derived from an EMBL/GenBank/DDBJ whole genome shotgun (WGS) entry which is preliminary data.</text>
</comment>
<dbReference type="Proteomes" id="UP000238392">
    <property type="component" value="Unassembled WGS sequence"/>
</dbReference>
<dbReference type="EMBL" id="PVTQ01000003">
    <property type="protein sequence ID" value="PRY91490.1"/>
    <property type="molecule type" value="Genomic_DNA"/>
</dbReference>
<dbReference type="OrthoDB" id="288532at2"/>
<dbReference type="GO" id="GO:0016020">
    <property type="term" value="C:membrane"/>
    <property type="evidence" value="ECO:0007669"/>
    <property type="project" value="InterPro"/>
</dbReference>
<keyword evidence="2" id="KW-1185">Reference proteome</keyword>
<sequence length="186" mass="21537">MSNFRLRAPDCVFIHIPKTGGSSIRRGLWQDRYDPPAFGTFEDGWQDLYHFAFIRHPLDRFISAYADFTQLRGYEGSIQDFATITCDTSIDGGASRACREERIRHHTLPQTDPFNGLSQAQDIYRFEDFPREIARLAAKTGLSYRSIPQKRQTHHATWRDLLTPDLIDRLSDFYAQDFSDLGYPLP</sequence>
<evidence type="ECO:0000313" key="1">
    <source>
        <dbReference type="EMBL" id="PRY91490.1"/>
    </source>
</evidence>
<name>A0A2T0WXQ6_9RHOB</name>
<dbReference type="RefSeq" id="WP_106263163.1">
    <property type="nucleotide sequence ID" value="NZ_PVTQ01000003.1"/>
</dbReference>
<dbReference type="InterPro" id="IPR027417">
    <property type="entry name" value="P-loop_NTPase"/>
</dbReference>
<accession>A0A2T0WXQ6</accession>
<dbReference type="GO" id="GO:0008146">
    <property type="term" value="F:sulfotransferase activity"/>
    <property type="evidence" value="ECO:0007669"/>
    <property type="project" value="InterPro"/>
</dbReference>
<keyword evidence="1" id="KW-0808">Transferase</keyword>
<dbReference type="Pfam" id="PF03567">
    <property type="entry name" value="Sulfotransfer_2"/>
    <property type="match status" value="1"/>
</dbReference>
<dbReference type="SUPFAM" id="SSF52540">
    <property type="entry name" value="P-loop containing nucleoside triphosphate hydrolases"/>
    <property type="match status" value="1"/>
</dbReference>
<protein>
    <submittedName>
        <fullName evidence="1">Sulfotransferase family protein</fullName>
    </submittedName>
</protein>
<dbReference type="InterPro" id="IPR005331">
    <property type="entry name" value="Sulfotransferase"/>
</dbReference>
<dbReference type="AlphaFoldDB" id="A0A2T0WXQ6"/>
<evidence type="ECO:0000313" key="2">
    <source>
        <dbReference type="Proteomes" id="UP000238392"/>
    </source>
</evidence>
<gene>
    <name evidence="1" type="ORF">CLV74_10374</name>
</gene>
<proteinExistence type="predicted"/>
<organism evidence="1 2">
    <name type="scientific">Donghicola tyrosinivorans</name>
    <dbReference type="NCBI Taxonomy" id="1652492"/>
    <lineage>
        <taxon>Bacteria</taxon>
        <taxon>Pseudomonadati</taxon>
        <taxon>Pseudomonadota</taxon>
        <taxon>Alphaproteobacteria</taxon>
        <taxon>Rhodobacterales</taxon>
        <taxon>Roseobacteraceae</taxon>
        <taxon>Donghicola</taxon>
    </lineage>
</organism>
<dbReference type="Gene3D" id="3.40.50.300">
    <property type="entry name" value="P-loop containing nucleotide triphosphate hydrolases"/>
    <property type="match status" value="1"/>
</dbReference>
<reference evidence="1 2" key="1">
    <citation type="submission" date="2018-03" db="EMBL/GenBank/DDBJ databases">
        <title>Genomic Encyclopedia of Archaeal and Bacterial Type Strains, Phase II (KMG-II): from individual species to whole genera.</title>
        <authorList>
            <person name="Goeker M."/>
        </authorList>
    </citation>
    <scope>NUCLEOTIDE SEQUENCE [LARGE SCALE GENOMIC DNA]</scope>
    <source>
        <strain evidence="1 2">DSM 100212</strain>
    </source>
</reference>